<evidence type="ECO:0000313" key="1">
    <source>
        <dbReference type="EMBL" id="MBX45047.1"/>
    </source>
</evidence>
<dbReference type="EMBL" id="GGEC01064563">
    <property type="protein sequence ID" value="MBX45047.1"/>
    <property type="molecule type" value="Transcribed_RNA"/>
</dbReference>
<proteinExistence type="predicted"/>
<name>A0A2P2NRB8_RHIMU</name>
<accession>A0A2P2NRB8</accession>
<protein>
    <submittedName>
        <fullName evidence="1">Uncharacterized protein</fullName>
    </submittedName>
</protein>
<sequence length="10" mass="1063">MPASDGCMHD</sequence>
<reference evidence="1" key="1">
    <citation type="submission" date="2018-02" db="EMBL/GenBank/DDBJ databases">
        <title>Rhizophora mucronata_Transcriptome.</title>
        <authorList>
            <person name="Meera S.P."/>
            <person name="Sreeshan A."/>
            <person name="Augustine A."/>
        </authorList>
    </citation>
    <scope>NUCLEOTIDE SEQUENCE</scope>
    <source>
        <tissue evidence="1">Leaf</tissue>
    </source>
</reference>
<organism evidence="1">
    <name type="scientific">Rhizophora mucronata</name>
    <name type="common">Asiatic mangrove</name>
    <dbReference type="NCBI Taxonomy" id="61149"/>
    <lineage>
        <taxon>Eukaryota</taxon>
        <taxon>Viridiplantae</taxon>
        <taxon>Streptophyta</taxon>
        <taxon>Embryophyta</taxon>
        <taxon>Tracheophyta</taxon>
        <taxon>Spermatophyta</taxon>
        <taxon>Magnoliopsida</taxon>
        <taxon>eudicotyledons</taxon>
        <taxon>Gunneridae</taxon>
        <taxon>Pentapetalae</taxon>
        <taxon>rosids</taxon>
        <taxon>fabids</taxon>
        <taxon>Malpighiales</taxon>
        <taxon>Rhizophoraceae</taxon>
        <taxon>Rhizophora</taxon>
    </lineage>
</organism>